<protein>
    <submittedName>
        <fullName evidence="3">Membrane protein</fullName>
    </submittedName>
</protein>
<keyword evidence="2" id="KW-0472">Membrane</keyword>
<accession>A0ABQ2GWS5</accession>
<keyword evidence="2" id="KW-0812">Transmembrane</keyword>
<feature type="transmembrane region" description="Helical" evidence="2">
    <location>
        <begin position="7"/>
        <end position="28"/>
    </location>
</feature>
<dbReference type="PIRSF" id="PIRSF030959">
    <property type="entry name" value="UCP030959"/>
    <property type="match status" value="1"/>
</dbReference>
<keyword evidence="2" id="KW-1133">Transmembrane helix</keyword>
<name>A0ABQ2GWS5_9DEIO</name>
<comment type="caution">
    <text evidence="3">The sequence shown here is derived from an EMBL/GenBank/DDBJ whole genome shotgun (WGS) entry which is preliminary data.</text>
</comment>
<dbReference type="Pfam" id="PF07721">
    <property type="entry name" value="TPR_4"/>
    <property type="match status" value="3"/>
</dbReference>
<proteinExistence type="predicted"/>
<feature type="coiled-coil region" evidence="1">
    <location>
        <begin position="219"/>
        <end position="250"/>
    </location>
</feature>
<dbReference type="RefSeq" id="WP_188904748.1">
    <property type="nucleotide sequence ID" value="NZ_BMOM01000023.1"/>
</dbReference>
<evidence type="ECO:0000313" key="4">
    <source>
        <dbReference type="Proteomes" id="UP000661918"/>
    </source>
</evidence>
<keyword evidence="1" id="KW-0175">Coiled coil</keyword>
<evidence type="ECO:0000256" key="2">
    <source>
        <dbReference type="SAM" id="Phobius"/>
    </source>
</evidence>
<reference evidence="4" key="1">
    <citation type="journal article" date="2019" name="Int. J. Syst. Evol. Microbiol.">
        <title>The Global Catalogue of Microorganisms (GCM) 10K type strain sequencing project: providing services to taxonomists for standard genome sequencing and annotation.</title>
        <authorList>
            <consortium name="The Broad Institute Genomics Platform"/>
            <consortium name="The Broad Institute Genome Sequencing Center for Infectious Disease"/>
            <person name="Wu L."/>
            <person name="Ma J."/>
        </authorList>
    </citation>
    <scope>NUCLEOTIDE SEQUENCE [LARGE SCALE GENOMIC DNA]</scope>
    <source>
        <strain evidence="4">JCM 15443</strain>
    </source>
</reference>
<gene>
    <name evidence="3" type="ORF">GCM10010841_25490</name>
</gene>
<keyword evidence="4" id="KW-1185">Reference proteome</keyword>
<dbReference type="Proteomes" id="UP000661918">
    <property type="component" value="Unassembled WGS sequence"/>
</dbReference>
<sequence length="263" mass="29014">MDFLQPYLPLIFNVLRVLAVVGLVHAIATRQPVFWMFLLGFGALLGSIFGLLGSLAYTFMVLIPSLRGSTRVAGRAVARGVEAFKPLDVRIREVGERLSESDTLQNRADLAALLARAGRRDEAQATLDPLLGGIYADDPVVLLTSAELDLARGNPAEAEARLNAVDLKTSAATRTRALTLLAQAQAMQNKPQADATYRDAMTAATTEEPRARYAAYLIAQGRQAEARQLLEQMEKTERRATGLYRRQEREWFEMAAGLRREVK</sequence>
<evidence type="ECO:0000256" key="1">
    <source>
        <dbReference type="SAM" id="Coils"/>
    </source>
</evidence>
<dbReference type="InterPro" id="IPR014562">
    <property type="entry name" value="UCP030959_TPR_rpt-cont"/>
</dbReference>
<dbReference type="InterPro" id="IPR011717">
    <property type="entry name" value="TPR-4"/>
</dbReference>
<organism evidence="3 4">
    <name type="scientific">Deinococcus aerophilus</name>
    <dbReference type="NCBI Taxonomy" id="522488"/>
    <lineage>
        <taxon>Bacteria</taxon>
        <taxon>Thermotogati</taxon>
        <taxon>Deinococcota</taxon>
        <taxon>Deinococci</taxon>
        <taxon>Deinococcales</taxon>
        <taxon>Deinococcaceae</taxon>
        <taxon>Deinococcus</taxon>
    </lineage>
</organism>
<feature type="transmembrane region" description="Helical" evidence="2">
    <location>
        <begin position="34"/>
        <end position="63"/>
    </location>
</feature>
<evidence type="ECO:0000313" key="3">
    <source>
        <dbReference type="EMBL" id="GGM15969.1"/>
    </source>
</evidence>
<dbReference type="EMBL" id="BMOM01000023">
    <property type="protein sequence ID" value="GGM15969.1"/>
    <property type="molecule type" value="Genomic_DNA"/>
</dbReference>